<evidence type="ECO:0000313" key="2">
    <source>
        <dbReference type="Proteomes" id="UP000320593"/>
    </source>
</evidence>
<dbReference type="EMBL" id="VLLF01000002">
    <property type="protein sequence ID" value="TWI90267.1"/>
    <property type="molecule type" value="Genomic_DNA"/>
</dbReference>
<protein>
    <submittedName>
        <fullName evidence="1">Uncharacterized protein DUF1826</fullName>
    </submittedName>
</protein>
<dbReference type="OrthoDB" id="5342505at2"/>
<accession>A0A562T9D4</accession>
<dbReference type="AlphaFoldDB" id="A0A562T9D4"/>
<organism evidence="1 2">
    <name type="scientific">Roseibium hamelinense</name>
    <dbReference type="NCBI Taxonomy" id="150831"/>
    <lineage>
        <taxon>Bacteria</taxon>
        <taxon>Pseudomonadati</taxon>
        <taxon>Pseudomonadota</taxon>
        <taxon>Alphaproteobacteria</taxon>
        <taxon>Hyphomicrobiales</taxon>
        <taxon>Stappiaceae</taxon>
        <taxon>Roseibium</taxon>
    </lineage>
</organism>
<sequence length="208" mass="22492">MIAQPTSSISNKILARDVLTGRDADILYDIWSPGVAAAIWTRRCDDDFERWIDNIPEACLPEIRTVVPVHLAEAAAIAACDQAKIPAGPELDMLTGDIAALALMLAKALNTRRVRIRLDVASDVMCPKFHQDNVQARLLCTYRGAGTQYVPLGFEADPKRIRSVPRGAAALFRGAASQGGEQTGLLHRSPSVDPKDGARLLLVIDPAD</sequence>
<gene>
    <name evidence="1" type="ORF">JM93_01246</name>
</gene>
<keyword evidence="2" id="KW-1185">Reference proteome</keyword>
<reference evidence="1 2" key="1">
    <citation type="submission" date="2019-07" db="EMBL/GenBank/DDBJ databases">
        <title>Genomic Encyclopedia of Archaeal and Bacterial Type Strains, Phase II (KMG-II): from individual species to whole genera.</title>
        <authorList>
            <person name="Goeker M."/>
        </authorList>
    </citation>
    <scope>NUCLEOTIDE SEQUENCE [LARGE SCALE GENOMIC DNA]</scope>
    <source>
        <strain evidence="1 2">ATCC BAA-252</strain>
    </source>
</reference>
<name>A0A562T9D4_9HYPH</name>
<evidence type="ECO:0000313" key="1">
    <source>
        <dbReference type="EMBL" id="TWI90267.1"/>
    </source>
</evidence>
<proteinExistence type="predicted"/>
<comment type="caution">
    <text evidence="1">The sequence shown here is derived from an EMBL/GenBank/DDBJ whole genome shotgun (WGS) entry which is preliminary data.</text>
</comment>
<dbReference type="Pfam" id="PF08856">
    <property type="entry name" value="DUF1826"/>
    <property type="match status" value="1"/>
</dbReference>
<dbReference type="RefSeq" id="WP_145341304.1">
    <property type="nucleotide sequence ID" value="NZ_SMLY01000086.1"/>
</dbReference>
<dbReference type="Proteomes" id="UP000320593">
    <property type="component" value="Unassembled WGS sequence"/>
</dbReference>
<dbReference type="InterPro" id="IPR014955">
    <property type="entry name" value="DUF1826"/>
</dbReference>